<gene>
    <name evidence="6" type="ORF">BI347_12760</name>
</gene>
<dbReference type="STRING" id="1903179.BI347_12760"/>
<evidence type="ECO:0000256" key="2">
    <source>
        <dbReference type="ARBA" id="ARBA00006171"/>
    </source>
</evidence>
<protein>
    <submittedName>
        <fullName evidence="6">Haloacid dehalogenase</fullName>
    </submittedName>
</protein>
<sequence length="230" mass="25021">MNSADFTLLFDLDGTLVDTDILHFGAYQTLLAGYQRSITMQTYKQRIMGAPNDAIMLELFPELPQDARRRLSEHKEELFRAAIVELEPMPGVLELFEWAETRHVPIAVVTNAPRANAELMLKGLGLAKRINTLVIGEELPRGKPDPLPYLTGLQRLGGRAERALAFEDSLSGVRAASAAGIHTFGIGTSLPEAALLGAGAQEAINDFTAAALWRRLNALELGTVTEASRA</sequence>
<comment type="cofactor">
    <cofactor evidence="1">
        <name>Mg(2+)</name>
        <dbReference type="ChEBI" id="CHEBI:18420"/>
    </cofactor>
</comment>
<dbReference type="OrthoDB" id="5293434at2"/>
<dbReference type="SFLD" id="SFLDG01129">
    <property type="entry name" value="C1.5:_HAD__Beta-PGM__Phosphata"/>
    <property type="match status" value="1"/>
</dbReference>
<dbReference type="InterPro" id="IPR023214">
    <property type="entry name" value="HAD_sf"/>
</dbReference>
<evidence type="ECO:0000256" key="5">
    <source>
        <dbReference type="ARBA" id="ARBA00023277"/>
    </source>
</evidence>
<dbReference type="EMBL" id="MKCS01000001">
    <property type="protein sequence ID" value="OHX14276.1"/>
    <property type="molecule type" value="Genomic_DNA"/>
</dbReference>
<comment type="similarity">
    <text evidence="2">Belongs to the HAD-like hydrolase superfamily. CbbY/CbbZ/Gph/YieH family.</text>
</comment>
<dbReference type="InterPro" id="IPR023198">
    <property type="entry name" value="PGP-like_dom2"/>
</dbReference>
<dbReference type="AlphaFoldDB" id="A0A1S1X4Y2"/>
<dbReference type="InterPro" id="IPR006439">
    <property type="entry name" value="HAD-SF_hydro_IA"/>
</dbReference>
<dbReference type="NCBIfam" id="TIGR01509">
    <property type="entry name" value="HAD-SF-IA-v3"/>
    <property type="match status" value="1"/>
</dbReference>
<keyword evidence="5" id="KW-0119">Carbohydrate metabolism</keyword>
<dbReference type="Gene3D" id="1.10.150.240">
    <property type="entry name" value="Putative phosphatase, domain 2"/>
    <property type="match status" value="1"/>
</dbReference>
<dbReference type="Pfam" id="PF13419">
    <property type="entry name" value="HAD_2"/>
    <property type="match status" value="1"/>
</dbReference>
<evidence type="ECO:0000256" key="3">
    <source>
        <dbReference type="ARBA" id="ARBA00022723"/>
    </source>
</evidence>
<dbReference type="InterPro" id="IPR036412">
    <property type="entry name" value="HAD-like_sf"/>
</dbReference>
<name>A0A1S1X4Y2_9NEIS</name>
<dbReference type="Gene3D" id="3.40.50.1000">
    <property type="entry name" value="HAD superfamily/HAD-like"/>
    <property type="match status" value="1"/>
</dbReference>
<dbReference type="SFLD" id="SFLDS00003">
    <property type="entry name" value="Haloacid_Dehalogenase"/>
    <property type="match status" value="1"/>
</dbReference>
<dbReference type="GO" id="GO:0003824">
    <property type="term" value="F:catalytic activity"/>
    <property type="evidence" value="ECO:0007669"/>
    <property type="project" value="UniProtKB-ARBA"/>
</dbReference>
<organism evidence="6 7">
    <name type="scientific">Chromobacterium sphagni</name>
    <dbReference type="NCBI Taxonomy" id="1903179"/>
    <lineage>
        <taxon>Bacteria</taxon>
        <taxon>Pseudomonadati</taxon>
        <taxon>Pseudomonadota</taxon>
        <taxon>Betaproteobacteria</taxon>
        <taxon>Neisseriales</taxon>
        <taxon>Chromobacteriaceae</taxon>
        <taxon>Chromobacterium</taxon>
    </lineage>
</organism>
<dbReference type="GO" id="GO:0046872">
    <property type="term" value="F:metal ion binding"/>
    <property type="evidence" value="ECO:0007669"/>
    <property type="project" value="UniProtKB-KW"/>
</dbReference>
<dbReference type="RefSeq" id="WP_071116007.1">
    <property type="nucleotide sequence ID" value="NZ_MKCS01000001.1"/>
</dbReference>
<comment type="caution">
    <text evidence="6">The sequence shown here is derived from an EMBL/GenBank/DDBJ whole genome shotgun (WGS) entry which is preliminary data.</text>
</comment>
<reference evidence="6 7" key="1">
    <citation type="submission" date="2016-09" db="EMBL/GenBank/DDBJ databases">
        <title>Chromobacterium muskegensis sp. nov., an insecticidal bacterium isolated from Sphagnum bogs.</title>
        <authorList>
            <person name="Sparks M.E."/>
            <person name="Blackburn M.B."/>
            <person name="Gundersen-Rindal D.E."/>
            <person name="Mitchell A."/>
            <person name="Farrar R."/>
            <person name="Kuhar D."/>
        </authorList>
    </citation>
    <scope>NUCLEOTIDE SEQUENCE [LARGE SCALE GENOMIC DNA]</scope>
    <source>
        <strain evidence="6 7">37-2</strain>
    </source>
</reference>
<dbReference type="PANTHER" id="PTHR46193:SF18">
    <property type="entry name" value="HEXITOL PHOSPHATASE B"/>
    <property type="match status" value="1"/>
</dbReference>
<dbReference type="SUPFAM" id="SSF56784">
    <property type="entry name" value="HAD-like"/>
    <property type="match status" value="1"/>
</dbReference>
<accession>A0A1S1X4Y2</accession>
<dbReference type="InterPro" id="IPR041492">
    <property type="entry name" value="HAD_2"/>
</dbReference>
<dbReference type="Proteomes" id="UP000180088">
    <property type="component" value="Unassembled WGS sequence"/>
</dbReference>
<keyword evidence="3" id="KW-0479">Metal-binding</keyword>
<evidence type="ECO:0000256" key="4">
    <source>
        <dbReference type="ARBA" id="ARBA00022842"/>
    </source>
</evidence>
<dbReference type="InterPro" id="IPR051600">
    <property type="entry name" value="Beta-PGM-like"/>
</dbReference>
<evidence type="ECO:0000313" key="7">
    <source>
        <dbReference type="Proteomes" id="UP000180088"/>
    </source>
</evidence>
<evidence type="ECO:0000313" key="6">
    <source>
        <dbReference type="EMBL" id="OHX14276.1"/>
    </source>
</evidence>
<dbReference type="PANTHER" id="PTHR46193">
    <property type="entry name" value="6-PHOSPHOGLUCONATE PHOSPHATASE"/>
    <property type="match status" value="1"/>
</dbReference>
<proteinExistence type="inferred from homology"/>
<dbReference type="SFLD" id="SFLDG01135">
    <property type="entry name" value="C1.5.6:_HAD__Beta-PGM__Phospha"/>
    <property type="match status" value="1"/>
</dbReference>
<evidence type="ECO:0000256" key="1">
    <source>
        <dbReference type="ARBA" id="ARBA00001946"/>
    </source>
</evidence>
<dbReference type="CDD" id="cd07505">
    <property type="entry name" value="HAD_BPGM-like"/>
    <property type="match status" value="1"/>
</dbReference>
<keyword evidence="4" id="KW-0460">Magnesium</keyword>